<feature type="transmembrane region" description="Helical" evidence="6">
    <location>
        <begin position="131"/>
        <end position="157"/>
    </location>
</feature>
<name>A0ABU5RRW7_9CYAN</name>
<evidence type="ECO:0000256" key="6">
    <source>
        <dbReference type="SAM" id="Phobius"/>
    </source>
</evidence>
<keyword evidence="8" id="KW-1185">Reference proteome</keyword>
<comment type="subcellular location">
    <subcellularLocation>
        <location evidence="1">Membrane</location>
        <topology evidence="1">Multi-pass membrane protein</topology>
    </subcellularLocation>
</comment>
<keyword evidence="4 6" id="KW-1133">Transmembrane helix</keyword>
<protein>
    <submittedName>
        <fullName evidence="7">AI-2E family transporter</fullName>
    </submittedName>
</protein>
<organism evidence="7 8">
    <name type="scientific">Cyanobium gracile UHCC 0139</name>
    <dbReference type="NCBI Taxonomy" id="3110308"/>
    <lineage>
        <taxon>Bacteria</taxon>
        <taxon>Bacillati</taxon>
        <taxon>Cyanobacteriota</taxon>
        <taxon>Cyanophyceae</taxon>
        <taxon>Synechococcales</taxon>
        <taxon>Prochlorococcaceae</taxon>
        <taxon>Cyanobium</taxon>
    </lineage>
</organism>
<dbReference type="InterPro" id="IPR002549">
    <property type="entry name" value="AI-2E-like"/>
</dbReference>
<accession>A0ABU5RRW7</accession>
<evidence type="ECO:0000256" key="2">
    <source>
        <dbReference type="ARBA" id="ARBA00009773"/>
    </source>
</evidence>
<evidence type="ECO:0000256" key="5">
    <source>
        <dbReference type="ARBA" id="ARBA00023136"/>
    </source>
</evidence>
<evidence type="ECO:0000256" key="4">
    <source>
        <dbReference type="ARBA" id="ARBA00022989"/>
    </source>
</evidence>
<feature type="transmembrane region" description="Helical" evidence="6">
    <location>
        <begin position="54"/>
        <end position="77"/>
    </location>
</feature>
<dbReference type="EMBL" id="JAYGHX010000002">
    <property type="protein sequence ID" value="MEA5390490.1"/>
    <property type="molecule type" value="Genomic_DNA"/>
</dbReference>
<sequence length="335" mass="35996">MKARTLLGALALVALFLLLWELRWVLLILFGAVVLAVALDVPTSLLRRLTPLNRGAALSLVLLVLLVIGWALANLLLPELIDQVRQFSQLVPELIQRLGKVVPSTPLLRDLERQLAEGTLWDRLQPLGGQLLGVAGGAANSTIQLLLMLLLAILMALDPASHQRLLIAATPRFYRPRMQQLLGECREALGGWLAGMTISGTVVFVTTWAGLALLQVPLALLSGLVCGLLTFVPTIGPTAATLLPLAVALLISPAKVLQVLVLRLLLQNGEAFLLTPLLLSRTVNLLPTVALMAQLSLGALLGLPGLLLALPLVVVLQVACEEVLVRDVMDRWDRA</sequence>
<proteinExistence type="inferred from homology"/>
<evidence type="ECO:0000313" key="7">
    <source>
        <dbReference type="EMBL" id="MEA5390490.1"/>
    </source>
</evidence>
<keyword evidence="5 6" id="KW-0472">Membrane</keyword>
<comment type="similarity">
    <text evidence="2">Belongs to the autoinducer-2 exporter (AI-2E) (TC 2.A.86) family.</text>
</comment>
<feature type="transmembrane region" description="Helical" evidence="6">
    <location>
        <begin position="189"/>
        <end position="211"/>
    </location>
</feature>
<reference evidence="7 8" key="1">
    <citation type="submission" date="2023-12" db="EMBL/GenBank/DDBJ databases">
        <title>Baltic Sea Cyanobacteria.</title>
        <authorList>
            <person name="Delbaje E."/>
            <person name="Fewer D.P."/>
            <person name="Shishido T.K."/>
        </authorList>
    </citation>
    <scope>NUCLEOTIDE SEQUENCE [LARGE SCALE GENOMIC DNA]</scope>
    <source>
        <strain evidence="7 8">UHCC 0139</strain>
    </source>
</reference>
<dbReference type="Proteomes" id="UP001304461">
    <property type="component" value="Unassembled WGS sequence"/>
</dbReference>
<dbReference type="Pfam" id="PF01594">
    <property type="entry name" value="AI-2E_transport"/>
    <property type="match status" value="1"/>
</dbReference>
<keyword evidence="3 6" id="KW-0812">Transmembrane</keyword>
<gene>
    <name evidence="7" type="ORF">VB738_04355</name>
</gene>
<evidence type="ECO:0000313" key="8">
    <source>
        <dbReference type="Proteomes" id="UP001304461"/>
    </source>
</evidence>
<dbReference type="PANTHER" id="PTHR21716">
    <property type="entry name" value="TRANSMEMBRANE PROTEIN"/>
    <property type="match status" value="1"/>
</dbReference>
<comment type="caution">
    <text evidence="7">The sequence shown here is derived from an EMBL/GenBank/DDBJ whole genome shotgun (WGS) entry which is preliminary data.</text>
</comment>
<dbReference type="PANTHER" id="PTHR21716:SF62">
    <property type="entry name" value="TRANSPORT PROTEIN YDBI-RELATED"/>
    <property type="match status" value="1"/>
</dbReference>
<dbReference type="RefSeq" id="WP_323304589.1">
    <property type="nucleotide sequence ID" value="NZ_JAYGHX010000002.1"/>
</dbReference>
<evidence type="ECO:0000256" key="1">
    <source>
        <dbReference type="ARBA" id="ARBA00004141"/>
    </source>
</evidence>
<evidence type="ECO:0000256" key="3">
    <source>
        <dbReference type="ARBA" id="ARBA00022692"/>
    </source>
</evidence>